<feature type="binding site" evidence="7">
    <location>
        <position position="307"/>
    </location>
    <ligand>
        <name>glyoxylate</name>
        <dbReference type="ChEBI" id="CHEBI:36655"/>
    </ligand>
</feature>
<dbReference type="CDD" id="cd02809">
    <property type="entry name" value="alpha_hydroxyacid_oxid_FMN"/>
    <property type="match status" value="1"/>
</dbReference>
<keyword evidence="4 10" id="KW-0560">Oxidoreductase</keyword>
<dbReference type="InterPro" id="IPR013785">
    <property type="entry name" value="Aldolase_TIM"/>
</dbReference>
<feature type="binding site" evidence="7">
    <location>
        <position position="304"/>
    </location>
    <ligand>
        <name>glyoxylate</name>
        <dbReference type="ChEBI" id="CHEBI:36655"/>
    </ligand>
</feature>
<evidence type="ECO:0000256" key="3">
    <source>
        <dbReference type="ARBA" id="ARBA00022643"/>
    </source>
</evidence>
<evidence type="ECO:0000313" key="10">
    <source>
        <dbReference type="EMBL" id="KJE25153.1"/>
    </source>
</evidence>
<feature type="binding site" evidence="7">
    <location>
        <position position="302"/>
    </location>
    <ligand>
        <name>FMN</name>
        <dbReference type="ChEBI" id="CHEBI:58210"/>
    </ligand>
</feature>
<dbReference type="PANTHER" id="PTHR10578">
    <property type="entry name" value="S -2-HYDROXY-ACID OXIDASE-RELATED"/>
    <property type="match status" value="1"/>
</dbReference>
<dbReference type="PIRSF" id="PIRSF000138">
    <property type="entry name" value="Al-hdrx_acd_dh"/>
    <property type="match status" value="1"/>
</dbReference>
<evidence type="ECO:0000256" key="6">
    <source>
        <dbReference type="PIRSR" id="PIRSR000138-1"/>
    </source>
</evidence>
<feature type="compositionally biased region" description="Gly residues" evidence="8">
    <location>
        <begin position="15"/>
        <end position="29"/>
    </location>
</feature>
<evidence type="ECO:0000259" key="9">
    <source>
        <dbReference type="PROSITE" id="PS51349"/>
    </source>
</evidence>
<comment type="caution">
    <text evidence="10">The sequence shown here is derived from an EMBL/GenBank/DDBJ whole genome shotgun (WGS) entry which is preliminary data.</text>
</comment>
<feature type="domain" description="FMN hydroxy acid dehydrogenase" evidence="9">
    <location>
        <begin position="52"/>
        <end position="409"/>
    </location>
</feature>
<dbReference type="RefSeq" id="WP_052680887.1">
    <property type="nucleotide sequence ID" value="NZ_JYFN01000002.1"/>
</dbReference>
<dbReference type="GO" id="GO:0003973">
    <property type="term" value="F:(S)-2-hydroxy-acid oxidase activity"/>
    <property type="evidence" value="ECO:0007669"/>
    <property type="project" value="UniProtKB-EC"/>
</dbReference>
<feature type="binding site" evidence="7">
    <location>
        <position position="219"/>
    </location>
    <ligand>
        <name>glyoxylate</name>
        <dbReference type="ChEBI" id="CHEBI:36655"/>
    </ligand>
</feature>
<dbReference type="EC" id="1.1.3.15" evidence="10"/>
<reference evidence="10 11" key="2">
    <citation type="journal article" date="2016" name="Genome Announc.">
        <title>Permanent Draft Genome Sequences for Two Variants of Frankia sp. Strain CpI1, the First Frankia Strain Isolated from Root Nodules of Comptonia peregrina.</title>
        <authorList>
            <person name="Oshone R."/>
            <person name="Hurst S.G.IV."/>
            <person name="Abebe-Akele F."/>
            <person name="Simpson S."/>
            <person name="Morris K."/>
            <person name="Thomas W.K."/>
            <person name="Tisa L.S."/>
        </authorList>
    </citation>
    <scope>NUCLEOTIDE SEQUENCE [LARGE SCALE GENOMIC DNA]</scope>
    <source>
        <strain evidence="11">CpI1-S</strain>
    </source>
</reference>
<feature type="region of interest" description="Disordered" evidence="8">
    <location>
        <begin position="1"/>
        <end position="53"/>
    </location>
</feature>
<gene>
    <name evidence="10" type="ORF">FF36_00286</name>
</gene>
<dbReference type="PROSITE" id="PS00557">
    <property type="entry name" value="FMN_HYDROXY_ACID_DH_1"/>
    <property type="match status" value="1"/>
</dbReference>
<feature type="binding site" evidence="7">
    <location>
        <position position="280"/>
    </location>
    <ligand>
        <name>FMN</name>
        <dbReference type="ChEBI" id="CHEBI:58210"/>
    </ligand>
</feature>
<keyword evidence="11" id="KW-1185">Reference proteome</keyword>
<sequence>MTTAAGVGQTEVGPDGTGPAGIGPAGIGPAGTESAGARSDGVGSAQAERGDPIAGRFPTLTEIRAAAQAVLPRDVWDFLAGGAGQETTLRANRDAFAGWQFRPRVMSGHPVPSTATTVLGLPMRLPVLTAPFGTDGFFDTDGHLAVARANARCGTLSIVPEAGTHSIESVAQAAPAAARVAQVHPMGTERNFVRMLERIERAGYAAVCVTVDCPTAGWRERNLRNRFTVDLRMITGNYPPGGDVAAQDVFGQLFARDEPVWTWDRLARLMRHTDLPWIAKGILTAQDTRAAIDAGAAAVLVSNHGGRQLDGTPAALDQLPEVVAAADGRAEVLLDSGVRCGTDVVKALALGARAVVIGRLAAAGLAAGGEAGVARVLALLHEEMVTVLTLLGHGSVTELTPAALQRSRP</sequence>
<organism evidence="10 11">
    <name type="scientific">Frankia torreyi</name>
    <dbReference type="NCBI Taxonomy" id="1856"/>
    <lineage>
        <taxon>Bacteria</taxon>
        <taxon>Bacillati</taxon>
        <taxon>Actinomycetota</taxon>
        <taxon>Actinomycetes</taxon>
        <taxon>Frankiales</taxon>
        <taxon>Frankiaceae</taxon>
        <taxon>Frankia</taxon>
    </lineage>
</organism>
<dbReference type="AlphaFoldDB" id="A0A0D8BLL9"/>
<dbReference type="InterPro" id="IPR037396">
    <property type="entry name" value="FMN_HAD"/>
</dbReference>
<feature type="binding site" evidence="7">
    <location>
        <begin position="358"/>
        <end position="359"/>
    </location>
    <ligand>
        <name>FMN</name>
        <dbReference type="ChEBI" id="CHEBI:58210"/>
    </ligand>
</feature>
<feature type="binding site" evidence="7">
    <location>
        <position position="182"/>
    </location>
    <ligand>
        <name>FMN</name>
        <dbReference type="ChEBI" id="CHEBI:58210"/>
    </ligand>
</feature>
<feature type="binding site" evidence="7">
    <location>
        <begin position="335"/>
        <end position="339"/>
    </location>
    <ligand>
        <name>FMN</name>
        <dbReference type="ChEBI" id="CHEBI:58210"/>
    </ligand>
</feature>
<dbReference type="InterPro" id="IPR000262">
    <property type="entry name" value="FMN-dep_DH"/>
</dbReference>
<dbReference type="InterPro" id="IPR008259">
    <property type="entry name" value="FMN_hydac_DH_AS"/>
</dbReference>
<evidence type="ECO:0000313" key="11">
    <source>
        <dbReference type="Proteomes" id="UP000032545"/>
    </source>
</evidence>
<keyword evidence="3 7" id="KW-0288">FMN</keyword>
<dbReference type="Pfam" id="PF01070">
    <property type="entry name" value="FMN_dh"/>
    <property type="match status" value="1"/>
</dbReference>
<feature type="binding site" evidence="7">
    <location>
        <position position="210"/>
    </location>
    <ligand>
        <name>FMN</name>
        <dbReference type="ChEBI" id="CHEBI:58210"/>
    </ligand>
</feature>
<keyword evidence="2 7" id="KW-0285">Flavoprotein</keyword>
<dbReference type="GO" id="GO:0010181">
    <property type="term" value="F:FMN binding"/>
    <property type="evidence" value="ECO:0007669"/>
    <property type="project" value="InterPro"/>
</dbReference>
<feature type="binding site" evidence="7">
    <location>
        <begin position="131"/>
        <end position="133"/>
    </location>
    <ligand>
        <name>FMN</name>
        <dbReference type="ChEBI" id="CHEBI:58210"/>
    </ligand>
</feature>
<dbReference type="PATRIC" id="fig|1502723.3.peg.323"/>
<dbReference type="Gene3D" id="3.20.20.70">
    <property type="entry name" value="Aldolase class I"/>
    <property type="match status" value="1"/>
</dbReference>
<proteinExistence type="inferred from homology"/>
<comment type="cofactor">
    <cofactor evidence="1">
        <name>FMN</name>
        <dbReference type="ChEBI" id="CHEBI:58210"/>
    </cofactor>
</comment>
<comment type="similarity">
    <text evidence="5">Belongs to the FMN-dependent alpha-hydroxy acid dehydrogenase family.</text>
</comment>
<dbReference type="EMBL" id="JYFN01000002">
    <property type="protein sequence ID" value="KJE25153.1"/>
    <property type="molecule type" value="Genomic_DNA"/>
</dbReference>
<accession>A0A0D8BLL9</accession>
<dbReference type="OrthoDB" id="9770452at2"/>
<dbReference type="SUPFAM" id="SSF51395">
    <property type="entry name" value="FMN-linked oxidoreductases"/>
    <property type="match status" value="1"/>
</dbReference>
<evidence type="ECO:0000256" key="7">
    <source>
        <dbReference type="PIRSR" id="PIRSR000138-2"/>
    </source>
</evidence>
<evidence type="ECO:0000256" key="8">
    <source>
        <dbReference type="SAM" id="MobiDB-lite"/>
    </source>
</evidence>
<dbReference type="InterPro" id="IPR012133">
    <property type="entry name" value="Alpha-hydoxy_acid_DH_FMN"/>
</dbReference>
<protein>
    <submittedName>
        <fullName evidence="10">Alpha-hydroxyacid dehydrogenase, FMN-dependent L-lactate dehydrogenase</fullName>
        <ecNumber evidence="10">1.1.3.15</ecNumber>
    </submittedName>
</protein>
<evidence type="ECO:0000256" key="4">
    <source>
        <dbReference type="ARBA" id="ARBA00023002"/>
    </source>
</evidence>
<dbReference type="PANTHER" id="PTHR10578:SF107">
    <property type="entry name" value="2-HYDROXYACID OXIDASE 1"/>
    <property type="match status" value="1"/>
</dbReference>
<name>A0A0D8BLL9_9ACTN</name>
<evidence type="ECO:0000256" key="5">
    <source>
        <dbReference type="ARBA" id="ARBA00024042"/>
    </source>
</evidence>
<dbReference type="PROSITE" id="PS51349">
    <property type="entry name" value="FMN_HYDROXY_ACID_DH_2"/>
    <property type="match status" value="1"/>
</dbReference>
<evidence type="ECO:0000256" key="1">
    <source>
        <dbReference type="ARBA" id="ARBA00001917"/>
    </source>
</evidence>
<reference evidence="11" key="1">
    <citation type="submission" date="2015-02" db="EMBL/GenBank/DDBJ databases">
        <title>Draft Genome of Frankia sp. CpI1-S.</title>
        <authorList>
            <person name="Oshone R.T."/>
            <person name="Ngom M."/>
            <person name="Ghodhbane-Gtari F."/>
            <person name="Gtari M."/>
            <person name="Morris K."/>
            <person name="Thomas K."/>
            <person name="Sen A."/>
            <person name="Tisa L.S."/>
        </authorList>
    </citation>
    <scope>NUCLEOTIDE SEQUENCE [LARGE SCALE GENOMIC DNA]</scope>
    <source>
        <strain evidence="11">CpI1-S</strain>
    </source>
</reference>
<evidence type="ECO:0000256" key="2">
    <source>
        <dbReference type="ARBA" id="ARBA00022630"/>
    </source>
</evidence>
<dbReference type="Proteomes" id="UP000032545">
    <property type="component" value="Unassembled WGS sequence"/>
</dbReference>
<feature type="active site" description="Proton acceptor" evidence="6">
    <location>
        <position position="304"/>
    </location>
</feature>